<keyword evidence="1" id="KW-0812">Transmembrane</keyword>
<comment type="caution">
    <text evidence="2">The sequence shown here is derived from an EMBL/GenBank/DDBJ whole genome shotgun (WGS) entry which is preliminary data.</text>
</comment>
<dbReference type="NCBIfam" id="TIGR01594">
    <property type="entry name" value="holin_lambda"/>
    <property type="match status" value="1"/>
</dbReference>
<name>A0A370QQ88_9GAMM</name>
<gene>
    <name evidence="2" type="ORF">C8D90_105215</name>
</gene>
<accession>A0A370QQ88</accession>
<dbReference type="EMBL" id="QRAP01000005">
    <property type="protein sequence ID" value="RDK90932.1"/>
    <property type="molecule type" value="Genomic_DNA"/>
</dbReference>
<dbReference type="AlphaFoldDB" id="A0A370QQ88"/>
<evidence type="ECO:0000313" key="2">
    <source>
        <dbReference type="EMBL" id="RDK90932.1"/>
    </source>
</evidence>
<keyword evidence="1" id="KW-1133">Transmembrane helix</keyword>
<evidence type="ECO:0000313" key="3">
    <source>
        <dbReference type="Proteomes" id="UP000254848"/>
    </source>
</evidence>
<reference evidence="2 3" key="1">
    <citation type="submission" date="2018-07" db="EMBL/GenBank/DDBJ databases">
        <title>Genomic Encyclopedia of Type Strains, Phase IV (KMG-IV): sequencing the most valuable type-strain genomes for metagenomic binning, comparative biology and taxonomic classification.</title>
        <authorList>
            <person name="Goeker M."/>
        </authorList>
    </citation>
    <scope>NUCLEOTIDE SEQUENCE [LARGE SCALE GENOMIC DNA]</scope>
    <source>
        <strain evidence="2 3">DSM 103736</strain>
    </source>
</reference>
<organism evidence="2 3">
    <name type="scientific">Enterobacillus tribolii</name>
    <dbReference type="NCBI Taxonomy" id="1487935"/>
    <lineage>
        <taxon>Bacteria</taxon>
        <taxon>Pseudomonadati</taxon>
        <taxon>Pseudomonadota</taxon>
        <taxon>Gammaproteobacteria</taxon>
        <taxon>Enterobacterales</taxon>
        <taxon>Hafniaceae</taxon>
        <taxon>Enterobacillus</taxon>
    </lineage>
</organism>
<dbReference type="Pfam" id="PF05106">
    <property type="entry name" value="Phage_holin_3_1"/>
    <property type="match status" value="1"/>
</dbReference>
<feature type="transmembrane region" description="Helical" evidence="1">
    <location>
        <begin position="74"/>
        <end position="94"/>
    </location>
</feature>
<protein>
    <submittedName>
        <fullName evidence="2">Lambda family phage holin</fullName>
    </submittedName>
</protein>
<keyword evidence="3" id="KW-1185">Reference proteome</keyword>
<sequence length="111" mass="12256">MTDKTPEVWSAVLAWLVSVKEQGVGAMLAATMAYLRGRYNGGKFWRVLIDALMCAMLAWFIRDLLDLIGLKTNLAYIGSIMVGYLGTDYFGTLLRRLIGNKTNTGSSDADK</sequence>
<feature type="transmembrane region" description="Helical" evidence="1">
    <location>
        <begin position="44"/>
        <end position="62"/>
    </location>
</feature>
<dbReference type="OrthoDB" id="6456698at2"/>
<dbReference type="InterPro" id="IPR006481">
    <property type="entry name" value="Phage_lambda_GpS_holin"/>
</dbReference>
<dbReference type="Proteomes" id="UP000254848">
    <property type="component" value="Unassembled WGS sequence"/>
</dbReference>
<proteinExistence type="predicted"/>
<evidence type="ECO:0000256" key="1">
    <source>
        <dbReference type="SAM" id="Phobius"/>
    </source>
</evidence>
<dbReference type="RefSeq" id="WP_115458916.1">
    <property type="nucleotide sequence ID" value="NZ_QRAP01000005.1"/>
</dbReference>
<keyword evidence="1" id="KW-0472">Membrane</keyword>